<sequence length="273" mass="30104">MAENRKTKNNKKEAAVSSKEKDKVKKQTTESINIHVSDLPAKLVSALADEVAKNVINRLPSVIPRRSGDKKKSKKIENAIFLDTSAIIDGRVFDVINLGLLTGTVVIPESILLELKHIADSQDTIKRERGQRGLSKLDELKKSKRIKVMHLPDKTNGEEKEVDEKLIEITKQHRGKVITCDYNLEKKASISGTVAININTLANHLKIQAVPGEALHIRVLHKGKDTTQGVGYLDDGTMLVVENASGEVGREIDVIVSRVIQTSAGKILFSKKI</sequence>
<evidence type="ECO:0000313" key="7">
    <source>
        <dbReference type="EMBL" id="KKQ74992.1"/>
    </source>
</evidence>
<evidence type="ECO:0000313" key="8">
    <source>
        <dbReference type="Proteomes" id="UP000034181"/>
    </source>
</evidence>
<evidence type="ECO:0000256" key="3">
    <source>
        <dbReference type="ARBA" id="ARBA00022801"/>
    </source>
</evidence>
<reference evidence="7 8" key="1">
    <citation type="journal article" date="2015" name="Nature">
        <title>rRNA introns, odd ribosomes, and small enigmatic genomes across a large radiation of phyla.</title>
        <authorList>
            <person name="Brown C.T."/>
            <person name="Hug L.A."/>
            <person name="Thomas B.C."/>
            <person name="Sharon I."/>
            <person name="Castelle C.J."/>
            <person name="Singh A."/>
            <person name="Wilkins M.J."/>
            <person name="Williams K.H."/>
            <person name="Banfield J.F."/>
        </authorList>
    </citation>
    <scope>NUCLEOTIDE SEQUENCE [LARGE SCALE GENOMIC DNA]</scope>
</reference>
<dbReference type="CDD" id="cd09877">
    <property type="entry name" value="PIN_YacL-like"/>
    <property type="match status" value="1"/>
</dbReference>
<proteinExistence type="predicted"/>
<dbReference type="PANTHER" id="PTHR11603">
    <property type="entry name" value="AAA FAMILY ATPASE"/>
    <property type="match status" value="1"/>
</dbReference>
<name>A0A0G0K817_9BACT</name>
<evidence type="ECO:0000256" key="2">
    <source>
        <dbReference type="ARBA" id="ARBA00022722"/>
    </source>
</evidence>
<evidence type="ECO:0000259" key="6">
    <source>
        <dbReference type="PROSITE" id="PS50926"/>
    </source>
</evidence>
<dbReference type="InterPro" id="IPR029060">
    <property type="entry name" value="PIN-like_dom_sf"/>
</dbReference>
<dbReference type="GO" id="GO:0004518">
    <property type="term" value="F:nuclease activity"/>
    <property type="evidence" value="ECO:0007669"/>
    <property type="project" value="UniProtKB-KW"/>
</dbReference>
<comment type="cofactor">
    <cofactor evidence="1">
        <name>Mg(2+)</name>
        <dbReference type="ChEBI" id="CHEBI:18420"/>
    </cofactor>
</comment>
<dbReference type="InterPro" id="IPR052041">
    <property type="entry name" value="Nucleic_acid_metab_PIN/TRAM"/>
</dbReference>
<dbReference type="AlphaFoldDB" id="A0A0G0K817"/>
<keyword evidence="4" id="KW-0460">Magnesium</keyword>
<dbReference type="Gene3D" id="3.40.50.1010">
    <property type="entry name" value="5'-nuclease"/>
    <property type="match status" value="1"/>
</dbReference>
<feature type="compositionally biased region" description="Basic and acidic residues" evidence="5">
    <location>
        <begin position="1"/>
        <end position="28"/>
    </location>
</feature>
<accession>A0A0G0K817</accession>
<dbReference type="Proteomes" id="UP000034181">
    <property type="component" value="Unassembled WGS sequence"/>
</dbReference>
<gene>
    <name evidence="7" type="ORF">US96_C0019G0006</name>
</gene>
<dbReference type="InterPro" id="IPR002716">
    <property type="entry name" value="PIN_dom"/>
</dbReference>
<keyword evidence="2" id="KW-0540">Nuclease</keyword>
<dbReference type="PANTHER" id="PTHR11603:SF147">
    <property type="entry name" value="MEMBRANE PROTEIN"/>
    <property type="match status" value="1"/>
</dbReference>
<evidence type="ECO:0000256" key="4">
    <source>
        <dbReference type="ARBA" id="ARBA00022842"/>
    </source>
</evidence>
<dbReference type="SMART" id="SM00670">
    <property type="entry name" value="PINc"/>
    <property type="match status" value="1"/>
</dbReference>
<protein>
    <submittedName>
        <fullName evidence="7">PIN/TRAM domain protein</fullName>
    </submittedName>
</protein>
<dbReference type="PROSITE" id="PS50926">
    <property type="entry name" value="TRAM"/>
    <property type="match status" value="1"/>
</dbReference>
<evidence type="ECO:0000256" key="5">
    <source>
        <dbReference type="SAM" id="MobiDB-lite"/>
    </source>
</evidence>
<organism evidence="7 8">
    <name type="scientific">Candidatus Woesebacteria bacterium GW2011_GWB1_38_5b</name>
    <dbReference type="NCBI Taxonomy" id="1618569"/>
    <lineage>
        <taxon>Bacteria</taxon>
        <taxon>Candidatus Woeseibacteriota</taxon>
    </lineage>
</organism>
<feature type="domain" description="TRAM" evidence="6">
    <location>
        <begin position="208"/>
        <end position="269"/>
    </location>
</feature>
<dbReference type="PATRIC" id="fig|1618569.3.peg.524"/>
<comment type="caution">
    <text evidence="7">The sequence shown here is derived from an EMBL/GenBank/DDBJ whole genome shotgun (WGS) entry which is preliminary data.</text>
</comment>
<dbReference type="GO" id="GO:0016787">
    <property type="term" value="F:hydrolase activity"/>
    <property type="evidence" value="ECO:0007669"/>
    <property type="project" value="UniProtKB-KW"/>
</dbReference>
<dbReference type="Pfam" id="PF01850">
    <property type="entry name" value="PIN"/>
    <property type="match status" value="1"/>
</dbReference>
<keyword evidence="3" id="KW-0378">Hydrolase</keyword>
<feature type="region of interest" description="Disordered" evidence="5">
    <location>
        <begin position="1"/>
        <end position="29"/>
    </location>
</feature>
<dbReference type="SUPFAM" id="SSF88723">
    <property type="entry name" value="PIN domain-like"/>
    <property type="match status" value="1"/>
</dbReference>
<evidence type="ECO:0000256" key="1">
    <source>
        <dbReference type="ARBA" id="ARBA00001946"/>
    </source>
</evidence>
<dbReference type="EMBL" id="LBUZ01000019">
    <property type="protein sequence ID" value="KKQ74992.1"/>
    <property type="molecule type" value="Genomic_DNA"/>
</dbReference>
<dbReference type="InterPro" id="IPR002792">
    <property type="entry name" value="TRAM_dom"/>
</dbReference>